<gene>
    <name evidence="5" type="ORF">TAV2_LOCUS18100</name>
</gene>
<protein>
    <recommendedName>
        <fullName evidence="4">MATH domain-containing protein</fullName>
    </recommendedName>
</protein>
<reference evidence="5 6" key="1">
    <citation type="submission" date="2022-03" db="EMBL/GenBank/DDBJ databases">
        <authorList>
            <person name="Nunn A."/>
            <person name="Chopra R."/>
            <person name="Nunn A."/>
            <person name="Contreras Garrido A."/>
        </authorList>
    </citation>
    <scope>NUCLEOTIDE SEQUENCE [LARGE SCALE GENOMIC DNA]</scope>
</reference>
<dbReference type="InterPro" id="IPR050804">
    <property type="entry name" value="MCC"/>
</dbReference>
<dbReference type="PROSITE" id="PS50144">
    <property type="entry name" value="MATH"/>
    <property type="match status" value="1"/>
</dbReference>
<evidence type="ECO:0000313" key="6">
    <source>
        <dbReference type="Proteomes" id="UP000836841"/>
    </source>
</evidence>
<dbReference type="Proteomes" id="UP000836841">
    <property type="component" value="Chromosome 5"/>
</dbReference>
<dbReference type="CDD" id="cd00121">
    <property type="entry name" value="MATH"/>
    <property type="match status" value="1"/>
</dbReference>
<dbReference type="EMBL" id="OU466861">
    <property type="protein sequence ID" value="CAH2063688.1"/>
    <property type="molecule type" value="Genomic_DNA"/>
</dbReference>
<evidence type="ECO:0000256" key="1">
    <source>
        <dbReference type="ARBA" id="ARBA00023054"/>
    </source>
</evidence>
<dbReference type="SUPFAM" id="SSF49599">
    <property type="entry name" value="TRAF domain-like"/>
    <property type="match status" value="1"/>
</dbReference>
<name>A0AAU9SGR9_THLAR</name>
<feature type="region of interest" description="Disordered" evidence="3">
    <location>
        <begin position="1"/>
        <end position="20"/>
    </location>
</feature>
<feature type="coiled-coil region" evidence="2">
    <location>
        <begin position="259"/>
        <end position="300"/>
    </location>
</feature>
<feature type="compositionally biased region" description="Basic and acidic residues" evidence="3">
    <location>
        <begin position="1"/>
        <end position="13"/>
    </location>
</feature>
<feature type="domain" description="MATH" evidence="4">
    <location>
        <begin position="31"/>
        <end position="157"/>
    </location>
</feature>
<dbReference type="InterPro" id="IPR002083">
    <property type="entry name" value="MATH/TRAF_dom"/>
</dbReference>
<evidence type="ECO:0000256" key="3">
    <source>
        <dbReference type="SAM" id="MobiDB-lite"/>
    </source>
</evidence>
<dbReference type="PANTHER" id="PTHR46236">
    <property type="entry name" value="TRAF-LIKE SUPERFAMILY PROTEIN"/>
    <property type="match status" value="1"/>
</dbReference>
<accession>A0AAU9SGR9</accession>
<organism evidence="5 6">
    <name type="scientific">Thlaspi arvense</name>
    <name type="common">Field penny-cress</name>
    <dbReference type="NCBI Taxonomy" id="13288"/>
    <lineage>
        <taxon>Eukaryota</taxon>
        <taxon>Viridiplantae</taxon>
        <taxon>Streptophyta</taxon>
        <taxon>Embryophyta</taxon>
        <taxon>Tracheophyta</taxon>
        <taxon>Spermatophyta</taxon>
        <taxon>Magnoliopsida</taxon>
        <taxon>eudicotyledons</taxon>
        <taxon>Gunneridae</taxon>
        <taxon>Pentapetalae</taxon>
        <taxon>rosids</taxon>
        <taxon>malvids</taxon>
        <taxon>Brassicales</taxon>
        <taxon>Brassicaceae</taxon>
        <taxon>Thlaspideae</taxon>
        <taxon>Thlaspi</taxon>
    </lineage>
</organism>
<dbReference type="AlphaFoldDB" id="A0AAU9SGR9"/>
<sequence length="321" mass="36533">MKQGREGREDGKVLKSVQRKLHKDSMGKQYEKRITWVIKNFSSLQTEKIYSDYFVVGGCKWRLTAYPKGYKVDNCLSLFLEVAHHGSLPSGWRRHTRYLLTIVNQHSAKNSKRHESQQWFDKKWPSRGRHSRCSLDELHAADGGFLVNGELKIVAEVDVVEVIGKLDVTEDSSTITEAMDVNEFQLLPSQGKSVRLVFKRHPEIASGFLPKNPVLRTGYMSFLLSLIGTMCQAPHELSKDDISSVYGALEFMTEAGFNLDWLEEKVDELSENKEIGETRLQAMEEELKGLKLRCSDMEALVEMEKARVSSAKSPLTFDDVV</sequence>
<dbReference type="Pfam" id="PF22486">
    <property type="entry name" value="MATH_2"/>
    <property type="match status" value="1"/>
</dbReference>
<dbReference type="Gene3D" id="2.60.210.10">
    <property type="entry name" value="Apoptosis, Tumor Necrosis Factor Receptor Associated Protein 2, Chain A"/>
    <property type="match status" value="1"/>
</dbReference>
<evidence type="ECO:0000259" key="4">
    <source>
        <dbReference type="PROSITE" id="PS50144"/>
    </source>
</evidence>
<dbReference type="InterPro" id="IPR008974">
    <property type="entry name" value="TRAF-like"/>
</dbReference>
<dbReference type="PANTHER" id="PTHR46236:SF7">
    <property type="entry name" value="PROTEIN RESTRICTED TEV MOVEMENT 3"/>
    <property type="match status" value="1"/>
</dbReference>
<keyword evidence="1 2" id="KW-0175">Coiled coil</keyword>
<dbReference type="SMART" id="SM00061">
    <property type="entry name" value="MATH"/>
    <property type="match status" value="1"/>
</dbReference>
<proteinExistence type="predicted"/>
<evidence type="ECO:0000313" key="5">
    <source>
        <dbReference type="EMBL" id="CAH2063688.1"/>
    </source>
</evidence>
<keyword evidence="6" id="KW-1185">Reference proteome</keyword>
<evidence type="ECO:0000256" key="2">
    <source>
        <dbReference type="SAM" id="Coils"/>
    </source>
</evidence>